<evidence type="ECO:0000313" key="1">
    <source>
        <dbReference type="EMBL" id="KAJ8649519.1"/>
    </source>
</evidence>
<sequence length="117" mass="12884">MGISTLASYKGAQIFEAVGLSSEAIQRCFKGTSSRVEGATFEMLARDALQLHELAFPSRALPHGSAEAVALPNPGDYHWRKGAKYISMIPLPLQSCKKQPVETVWPHIKNILDVYRS</sequence>
<name>A0ACC2MUZ9_PERAE</name>
<protein>
    <submittedName>
        <fullName evidence="1">Uncharacterized protein</fullName>
    </submittedName>
</protein>
<organism evidence="1 2">
    <name type="scientific">Persea americana</name>
    <name type="common">Avocado</name>
    <dbReference type="NCBI Taxonomy" id="3435"/>
    <lineage>
        <taxon>Eukaryota</taxon>
        <taxon>Viridiplantae</taxon>
        <taxon>Streptophyta</taxon>
        <taxon>Embryophyta</taxon>
        <taxon>Tracheophyta</taxon>
        <taxon>Spermatophyta</taxon>
        <taxon>Magnoliopsida</taxon>
        <taxon>Magnoliidae</taxon>
        <taxon>Laurales</taxon>
        <taxon>Lauraceae</taxon>
        <taxon>Persea</taxon>
    </lineage>
</organism>
<proteinExistence type="predicted"/>
<reference evidence="1 2" key="1">
    <citation type="journal article" date="2022" name="Hortic Res">
        <title>A haplotype resolved chromosomal level avocado genome allows analysis of novel avocado genes.</title>
        <authorList>
            <person name="Nath O."/>
            <person name="Fletcher S.J."/>
            <person name="Hayward A."/>
            <person name="Shaw L.M."/>
            <person name="Masouleh A.K."/>
            <person name="Furtado A."/>
            <person name="Henry R.J."/>
            <person name="Mitter N."/>
        </authorList>
    </citation>
    <scope>NUCLEOTIDE SEQUENCE [LARGE SCALE GENOMIC DNA]</scope>
    <source>
        <strain evidence="2">cv. Hass</strain>
    </source>
</reference>
<dbReference type="EMBL" id="CM056809">
    <property type="protein sequence ID" value="KAJ8649519.1"/>
    <property type="molecule type" value="Genomic_DNA"/>
</dbReference>
<keyword evidence="2" id="KW-1185">Reference proteome</keyword>
<gene>
    <name evidence="1" type="ORF">MRB53_002542</name>
</gene>
<dbReference type="Proteomes" id="UP001234297">
    <property type="component" value="Chromosome 1"/>
</dbReference>
<accession>A0ACC2MUZ9</accession>
<comment type="caution">
    <text evidence="1">The sequence shown here is derived from an EMBL/GenBank/DDBJ whole genome shotgun (WGS) entry which is preliminary data.</text>
</comment>
<evidence type="ECO:0000313" key="2">
    <source>
        <dbReference type="Proteomes" id="UP001234297"/>
    </source>
</evidence>